<dbReference type="GO" id="GO:0016717">
    <property type="term" value="F:oxidoreductase activity, acting on paired donors, with oxidation of a pair of donors resulting in the reduction of molecular oxygen to two molecules of water"/>
    <property type="evidence" value="ECO:0007669"/>
    <property type="project" value="InterPro"/>
</dbReference>
<accession>A0A381NGL5</accession>
<evidence type="ECO:0000256" key="7">
    <source>
        <dbReference type="ARBA" id="ARBA00023004"/>
    </source>
</evidence>
<keyword evidence="4" id="KW-0276">Fatty acid metabolism</keyword>
<keyword evidence="2" id="KW-0444">Lipid biosynthesis</keyword>
<keyword evidence="5 11" id="KW-1133">Transmembrane helix</keyword>
<dbReference type="InterPro" id="IPR015876">
    <property type="entry name" value="Acyl-CoA_DS"/>
</dbReference>
<evidence type="ECO:0000256" key="10">
    <source>
        <dbReference type="ARBA" id="ARBA00023160"/>
    </source>
</evidence>
<evidence type="ECO:0000256" key="1">
    <source>
        <dbReference type="ARBA" id="ARBA00004141"/>
    </source>
</evidence>
<keyword evidence="8" id="KW-0443">Lipid metabolism</keyword>
<dbReference type="PANTHER" id="PTHR11351">
    <property type="entry name" value="ACYL-COA DESATURASE"/>
    <property type="match status" value="1"/>
</dbReference>
<feature type="transmembrane region" description="Helical" evidence="11">
    <location>
        <begin position="159"/>
        <end position="181"/>
    </location>
</feature>
<feature type="non-terminal residue" evidence="13">
    <location>
        <position position="1"/>
    </location>
</feature>
<evidence type="ECO:0000256" key="6">
    <source>
        <dbReference type="ARBA" id="ARBA00023002"/>
    </source>
</evidence>
<sequence length="387" mass="44735">VASHHAHAPQDDIVYPTTIPFVLVHLACFGAIWTGVTLQALWVAVALYFIRMWAITAGYHRYFSHRSYKTNRVMQFLIAFLGQTSAQRGAIWWAAVHRHHHLHSDTPEDVHSPRHFGFWYSHFGWIFNPKNWEPDPETVRDLTQYRELVILNKTNYSPAVLLGFAMWLWGGWPMLVVGFFWSTVAVYHGTFAINSLAHEWGSQRYLTGDDSRNNFFLALITLGEGWHNNHHHYQSSTRQGFRWWEIDISYYILKVMSWFGLVWDLRSPPDEVVRGVNPIGRKVLDKVATELAGSFSVEVIATRVRESWTESHTLEDLSDRAKRTRNQLETRIAEMSLPHLPTIPELRDKAEEMFQESPSVDEIVNRAHELLAYMVAVHVCDMALAAA</sequence>
<feature type="transmembrane region" description="Helical" evidence="11">
    <location>
        <begin position="40"/>
        <end position="59"/>
    </location>
</feature>
<dbReference type="GO" id="GO:0006633">
    <property type="term" value="P:fatty acid biosynthetic process"/>
    <property type="evidence" value="ECO:0007669"/>
    <property type="project" value="UniProtKB-KW"/>
</dbReference>
<gene>
    <name evidence="13" type="ORF">METZ01_LOCUS6383</name>
</gene>
<dbReference type="AlphaFoldDB" id="A0A381NGL5"/>
<comment type="subcellular location">
    <subcellularLocation>
        <location evidence="1">Membrane</location>
        <topology evidence="1">Multi-pass membrane protein</topology>
    </subcellularLocation>
</comment>
<keyword evidence="3 11" id="KW-0812">Transmembrane</keyword>
<feature type="transmembrane region" description="Helical" evidence="11">
    <location>
        <begin position="13"/>
        <end position="34"/>
    </location>
</feature>
<feature type="domain" description="Fatty acid desaturase" evidence="12">
    <location>
        <begin position="40"/>
        <end position="246"/>
    </location>
</feature>
<dbReference type="PANTHER" id="PTHR11351:SF31">
    <property type="entry name" value="DESATURASE 1, ISOFORM A-RELATED"/>
    <property type="match status" value="1"/>
</dbReference>
<dbReference type="CDD" id="cd03505">
    <property type="entry name" value="Delta9-FADS-like"/>
    <property type="match status" value="1"/>
</dbReference>
<protein>
    <recommendedName>
        <fullName evidence="12">Fatty acid desaturase domain-containing protein</fullName>
    </recommendedName>
</protein>
<evidence type="ECO:0000256" key="2">
    <source>
        <dbReference type="ARBA" id="ARBA00022516"/>
    </source>
</evidence>
<evidence type="ECO:0000259" key="12">
    <source>
        <dbReference type="Pfam" id="PF00487"/>
    </source>
</evidence>
<proteinExistence type="predicted"/>
<keyword evidence="9 11" id="KW-0472">Membrane</keyword>
<keyword evidence="7" id="KW-0408">Iron</keyword>
<evidence type="ECO:0000256" key="4">
    <source>
        <dbReference type="ARBA" id="ARBA00022832"/>
    </source>
</evidence>
<evidence type="ECO:0000256" key="11">
    <source>
        <dbReference type="SAM" id="Phobius"/>
    </source>
</evidence>
<reference evidence="13" key="1">
    <citation type="submission" date="2018-05" db="EMBL/GenBank/DDBJ databases">
        <authorList>
            <person name="Lanie J.A."/>
            <person name="Ng W.-L."/>
            <person name="Kazmierczak K.M."/>
            <person name="Andrzejewski T.M."/>
            <person name="Davidsen T.M."/>
            <person name="Wayne K.J."/>
            <person name="Tettelin H."/>
            <person name="Glass J.I."/>
            <person name="Rusch D."/>
            <person name="Podicherti R."/>
            <person name="Tsui H.-C.T."/>
            <person name="Winkler M.E."/>
        </authorList>
    </citation>
    <scope>NUCLEOTIDE SEQUENCE</scope>
</reference>
<dbReference type="PRINTS" id="PR00075">
    <property type="entry name" value="FACDDSATRASE"/>
</dbReference>
<organism evidence="13">
    <name type="scientific">marine metagenome</name>
    <dbReference type="NCBI Taxonomy" id="408172"/>
    <lineage>
        <taxon>unclassified sequences</taxon>
        <taxon>metagenomes</taxon>
        <taxon>ecological metagenomes</taxon>
    </lineage>
</organism>
<evidence type="ECO:0000256" key="5">
    <source>
        <dbReference type="ARBA" id="ARBA00022989"/>
    </source>
</evidence>
<dbReference type="EMBL" id="UINC01000333">
    <property type="protein sequence ID" value="SUZ53529.1"/>
    <property type="molecule type" value="Genomic_DNA"/>
</dbReference>
<dbReference type="GO" id="GO:0016020">
    <property type="term" value="C:membrane"/>
    <property type="evidence" value="ECO:0007669"/>
    <property type="project" value="UniProtKB-SubCell"/>
</dbReference>
<name>A0A381NGL5_9ZZZZ</name>
<keyword evidence="10" id="KW-0275">Fatty acid biosynthesis</keyword>
<evidence type="ECO:0000256" key="3">
    <source>
        <dbReference type="ARBA" id="ARBA00022692"/>
    </source>
</evidence>
<evidence type="ECO:0000256" key="9">
    <source>
        <dbReference type="ARBA" id="ARBA00023136"/>
    </source>
</evidence>
<dbReference type="InterPro" id="IPR005804">
    <property type="entry name" value="FA_desaturase_dom"/>
</dbReference>
<keyword evidence="6" id="KW-0560">Oxidoreductase</keyword>
<dbReference type="Pfam" id="PF00487">
    <property type="entry name" value="FA_desaturase"/>
    <property type="match status" value="1"/>
</dbReference>
<evidence type="ECO:0000256" key="8">
    <source>
        <dbReference type="ARBA" id="ARBA00023098"/>
    </source>
</evidence>
<evidence type="ECO:0000313" key="13">
    <source>
        <dbReference type="EMBL" id="SUZ53529.1"/>
    </source>
</evidence>